<dbReference type="Proteomes" id="UP000237000">
    <property type="component" value="Unassembled WGS sequence"/>
</dbReference>
<gene>
    <name evidence="1" type="ORF">TorRG33x02_342900</name>
</gene>
<name>A0A2P5AS27_TREOI</name>
<evidence type="ECO:0000313" key="2">
    <source>
        <dbReference type="Proteomes" id="UP000237000"/>
    </source>
</evidence>
<feature type="non-terminal residue" evidence="1">
    <location>
        <position position="1"/>
    </location>
</feature>
<dbReference type="AlphaFoldDB" id="A0A2P5AS27"/>
<protein>
    <submittedName>
        <fullName evidence="1">Uncharacterized protein</fullName>
    </submittedName>
</protein>
<dbReference type="EMBL" id="JXTC01000721">
    <property type="protein sequence ID" value="PON39356.1"/>
    <property type="molecule type" value="Genomic_DNA"/>
</dbReference>
<accession>A0A2P5AS27</accession>
<organism evidence="1 2">
    <name type="scientific">Trema orientale</name>
    <name type="common">Charcoal tree</name>
    <name type="synonym">Celtis orientalis</name>
    <dbReference type="NCBI Taxonomy" id="63057"/>
    <lineage>
        <taxon>Eukaryota</taxon>
        <taxon>Viridiplantae</taxon>
        <taxon>Streptophyta</taxon>
        <taxon>Embryophyta</taxon>
        <taxon>Tracheophyta</taxon>
        <taxon>Spermatophyta</taxon>
        <taxon>Magnoliopsida</taxon>
        <taxon>eudicotyledons</taxon>
        <taxon>Gunneridae</taxon>
        <taxon>Pentapetalae</taxon>
        <taxon>rosids</taxon>
        <taxon>fabids</taxon>
        <taxon>Rosales</taxon>
        <taxon>Cannabaceae</taxon>
        <taxon>Trema</taxon>
    </lineage>
</organism>
<keyword evidence="2" id="KW-1185">Reference proteome</keyword>
<proteinExistence type="predicted"/>
<dbReference type="InParanoid" id="A0A2P5AS27"/>
<sequence>LLQAADDPPTIEAENTSHPPCCQPLACMPLLPLVQRHETNNGMIWHIGWCCRF</sequence>
<evidence type="ECO:0000313" key="1">
    <source>
        <dbReference type="EMBL" id="PON39356.1"/>
    </source>
</evidence>
<comment type="caution">
    <text evidence="1">The sequence shown here is derived from an EMBL/GenBank/DDBJ whole genome shotgun (WGS) entry which is preliminary data.</text>
</comment>
<reference evidence="2" key="1">
    <citation type="submission" date="2016-06" db="EMBL/GenBank/DDBJ databases">
        <title>Parallel loss of symbiosis genes in relatives of nitrogen-fixing non-legume Parasponia.</title>
        <authorList>
            <person name="Van Velzen R."/>
            <person name="Holmer R."/>
            <person name="Bu F."/>
            <person name="Rutten L."/>
            <person name="Van Zeijl A."/>
            <person name="Liu W."/>
            <person name="Santuari L."/>
            <person name="Cao Q."/>
            <person name="Sharma T."/>
            <person name="Shen D."/>
            <person name="Roswanjaya Y."/>
            <person name="Wardhani T."/>
            <person name="Kalhor M.S."/>
            <person name="Jansen J."/>
            <person name="Van den Hoogen J."/>
            <person name="Gungor B."/>
            <person name="Hartog M."/>
            <person name="Hontelez J."/>
            <person name="Verver J."/>
            <person name="Yang W.-C."/>
            <person name="Schijlen E."/>
            <person name="Repin R."/>
            <person name="Schilthuizen M."/>
            <person name="Schranz E."/>
            <person name="Heidstra R."/>
            <person name="Miyata K."/>
            <person name="Fedorova E."/>
            <person name="Kohlen W."/>
            <person name="Bisseling T."/>
            <person name="Smit S."/>
            <person name="Geurts R."/>
        </authorList>
    </citation>
    <scope>NUCLEOTIDE SEQUENCE [LARGE SCALE GENOMIC DNA]</scope>
    <source>
        <strain evidence="2">cv. RG33-2</strain>
    </source>
</reference>